<accession>A0A226X243</accession>
<dbReference type="AlphaFoldDB" id="A0A226X243"/>
<comment type="caution">
    <text evidence="1">The sequence shown here is derived from an EMBL/GenBank/DDBJ whole genome shotgun (WGS) entry which is preliminary data.</text>
</comment>
<reference evidence="2" key="1">
    <citation type="submission" date="2017-01" db="EMBL/GenBank/DDBJ databases">
        <title>Genome Analysis of Deinococcus marmoris KOPRI26562.</title>
        <authorList>
            <person name="Kim J.H."/>
            <person name="Oh H.-M."/>
        </authorList>
    </citation>
    <scope>NUCLEOTIDE SEQUENCE [LARGE SCALE GENOMIC DNA]</scope>
    <source>
        <strain evidence="2">PAMC 26633</strain>
    </source>
</reference>
<evidence type="ECO:0000313" key="2">
    <source>
        <dbReference type="Proteomes" id="UP000214720"/>
    </source>
</evidence>
<dbReference type="Proteomes" id="UP000214720">
    <property type="component" value="Unassembled WGS sequence"/>
</dbReference>
<protein>
    <submittedName>
        <fullName evidence="1">Uncharacterized protein</fullName>
    </submittedName>
</protein>
<gene>
    <name evidence="1" type="ORF">BSU04_16630</name>
</gene>
<sequence length="46" mass="5303">MNYREFEHLDIAFDSDRNHLMVLMLKTLGQANSAVESMTKSFVNVV</sequence>
<evidence type="ECO:0000313" key="1">
    <source>
        <dbReference type="EMBL" id="OXC77491.1"/>
    </source>
</evidence>
<name>A0A226X243_CABSO</name>
<proteinExistence type="predicted"/>
<organism evidence="1 2">
    <name type="scientific">Caballeronia sordidicola</name>
    <name type="common">Burkholderia sordidicola</name>
    <dbReference type="NCBI Taxonomy" id="196367"/>
    <lineage>
        <taxon>Bacteria</taxon>
        <taxon>Pseudomonadati</taxon>
        <taxon>Pseudomonadota</taxon>
        <taxon>Betaproteobacteria</taxon>
        <taxon>Burkholderiales</taxon>
        <taxon>Burkholderiaceae</taxon>
        <taxon>Caballeronia</taxon>
    </lineage>
</organism>
<dbReference type="EMBL" id="MTHB01000104">
    <property type="protein sequence ID" value="OXC77491.1"/>
    <property type="molecule type" value="Genomic_DNA"/>
</dbReference>